<feature type="region of interest" description="Disordered" evidence="1">
    <location>
        <begin position="1"/>
        <end position="24"/>
    </location>
</feature>
<comment type="caution">
    <text evidence="2">The sequence shown here is derived from an EMBL/GenBank/DDBJ whole genome shotgun (WGS) entry which is preliminary data.</text>
</comment>
<evidence type="ECO:0000256" key="1">
    <source>
        <dbReference type="SAM" id="MobiDB-lite"/>
    </source>
</evidence>
<feature type="compositionally biased region" description="Low complexity" evidence="1">
    <location>
        <begin position="126"/>
        <end position="149"/>
    </location>
</feature>
<feature type="region of interest" description="Disordered" evidence="1">
    <location>
        <begin position="112"/>
        <end position="167"/>
    </location>
</feature>
<dbReference type="EMBL" id="JASCZI010271961">
    <property type="protein sequence ID" value="MED6218446.1"/>
    <property type="molecule type" value="Genomic_DNA"/>
</dbReference>
<feature type="region of interest" description="Disordered" evidence="1">
    <location>
        <begin position="209"/>
        <end position="265"/>
    </location>
</feature>
<protein>
    <submittedName>
        <fullName evidence="2">Uncharacterized protein</fullName>
    </submittedName>
</protein>
<proteinExistence type="predicted"/>
<dbReference type="PANTHER" id="PTHR33673">
    <property type="entry name" value="SUPPRESSOR SRP40-LIKE PROTEIN"/>
    <property type="match status" value="1"/>
</dbReference>
<feature type="compositionally biased region" description="Basic and acidic residues" evidence="1">
    <location>
        <begin position="155"/>
        <end position="167"/>
    </location>
</feature>
<dbReference type="PANTHER" id="PTHR33673:SF36">
    <property type="entry name" value="MYB-LIKE PROTEIN Q"/>
    <property type="match status" value="1"/>
</dbReference>
<reference evidence="2 3" key="1">
    <citation type="journal article" date="2023" name="Plants (Basel)">
        <title>Bridging the Gap: Combining Genomics and Transcriptomics Approaches to Understand Stylosanthes scabra, an Orphan Legume from the Brazilian Caatinga.</title>
        <authorList>
            <person name="Ferreira-Neto J.R.C."/>
            <person name="da Silva M.D."/>
            <person name="Binneck E."/>
            <person name="de Melo N.F."/>
            <person name="da Silva R.H."/>
            <person name="de Melo A.L.T.M."/>
            <person name="Pandolfi V."/>
            <person name="Bustamante F.O."/>
            <person name="Brasileiro-Vidal A.C."/>
            <person name="Benko-Iseppon A.M."/>
        </authorList>
    </citation>
    <scope>NUCLEOTIDE SEQUENCE [LARGE SCALE GENOMIC DNA]</scope>
    <source>
        <tissue evidence="2">Leaves</tissue>
    </source>
</reference>
<feature type="compositionally biased region" description="Basic and acidic residues" evidence="1">
    <location>
        <begin position="222"/>
        <end position="235"/>
    </location>
</feature>
<name>A0ABU6Z833_9FABA</name>
<evidence type="ECO:0000313" key="2">
    <source>
        <dbReference type="EMBL" id="MED6218446.1"/>
    </source>
</evidence>
<organism evidence="2 3">
    <name type="scientific">Stylosanthes scabra</name>
    <dbReference type="NCBI Taxonomy" id="79078"/>
    <lineage>
        <taxon>Eukaryota</taxon>
        <taxon>Viridiplantae</taxon>
        <taxon>Streptophyta</taxon>
        <taxon>Embryophyta</taxon>
        <taxon>Tracheophyta</taxon>
        <taxon>Spermatophyta</taxon>
        <taxon>Magnoliopsida</taxon>
        <taxon>eudicotyledons</taxon>
        <taxon>Gunneridae</taxon>
        <taxon>Pentapetalae</taxon>
        <taxon>rosids</taxon>
        <taxon>fabids</taxon>
        <taxon>Fabales</taxon>
        <taxon>Fabaceae</taxon>
        <taxon>Papilionoideae</taxon>
        <taxon>50 kb inversion clade</taxon>
        <taxon>dalbergioids sensu lato</taxon>
        <taxon>Dalbergieae</taxon>
        <taxon>Pterocarpus clade</taxon>
        <taxon>Stylosanthes</taxon>
    </lineage>
</organism>
<gene>
    <name evidence="2" type="ORF">PIB30_026670</name>
</gene>
<keyword evidence="3" id="KW-1185">Reference proteome</keyword>
<dbReference type="Proteomes" id="UP001341840">
    <property type="component" value="Unassembled WGS sequence"/>
</dbReference>
<evidence type="ECO:0000313" key="3">
    <source>
        <dbReference type="Proteomes" id="UP001341840"/>
    </source>
</evidence>
<sequence length="276" mass="30910">MDFTKRHSVSSSLSSDSIDSDDREEHCIFESNHDRNMYDSPVWSFTGASTTQSPFHYTIEGDYDPNRIPASVFAKSNPNEQWSAASNESLFSIRLGNGSFITRDISFAYNNNNKSGEPSMPPLPPLQELSPENNNNRHSVSSDSSDGSVILGLGKNEHKNDEKSRKVETTVIDKTNKMDHHGKEVNVNVPSSASYQSIESGCSFQFPILTNDGGRASSATVKSEEKESEMHEKIENQQQQPRPEKPLAPPPPLPEDKKAPKKGRRRRYCCFCFQCF</sequence>
<accession>A0ABU6Z833</accession>